<keyword evidence="3" id="KW-1185">Reference proteome</keyword>
<comment type="caution">
    <text evidence="2">The sequence shown here is derived from an EMBL/GenBank/DDBJ whole genome shotgun (WGS) entry which is preliminary data.</text>
</comment>
<sequence>MNEHSDRDRSEHPNFEAMLADPVEQYDPRAEVLASIVDWTNAPSSTMSAASEPHAPGDGQGDPVEPGTSRVDAARETRYAQVIMGRTVTTAVPAVMAVADAEQAELRSTLDLALSTISRMLGGEADVARVLGLTLPDDDEFWADYLADGLIETARARMADLRAAEAKVACVAALVDQWDGEIGAQEDHKSVAAVRAVEACMTDVVAALAGPGPEATEGGA</sequence>
<feature type="region of interest" description="Disordered" evidence="1">
    <location>
        <begin position="44"/>
        <end position="70"/>
    </location>
</feature>
<dbReference type="RefSeq" id="WP_343993058.1">
    <property type="nucleotide sequence ID" value="NZ_BAAANB010000021.1"/>
</dbReference>
<evidence type="ECO:0000313" key="3">
    <source>
        <dbReference type="Proteomes" id="UP001501285"/>
    </source>
</evidence>
<accession>A0ABN2UHQ4</accession>
<dbReference type="Proteomes" id="UP001501285">
    <property type="component" value="Unassembled WGS sequence"/>
</dbReference>
<evidence type="ECO:0000313" key="2">
    <source>
        <dbReference type="EMBL" id="GAA2037448.1"/>
    </source>
</evidence>
<gene>
    <name evidence="2" type="ORF">GCM10009740_31580</name>
</gene>
<dbReference type="EMBL" id="BAAANB010000021">
    <property type="protein sequence ID" value="GAA2037448.1"/>
    <property type="molecule type" value="Genomic_DNA"/>
</dbReference>
<name>A0ABN2UHQ4_9MICO</name>
<feature type="compositionally biased region" description="Basic and acidic residues" evidence="1">
    <location>
        <begin position="1"/>
        <end position="14"/>
    </location>
</feature>
<protein>
    <submittedName>
        <fullName evidence="2">Uncharacterized protein</fullName>
    </submittedName>
</protein>
<evidence type="ECO:0000256" key="1">
    <source>
        <dbReference type="SAM" id="MobiDB-lite"/>
    </source>
</evidence>
<organism evidence="2 3">
    <name type="scientific">Terrabacter terrae</name>
    <dbReference type="NCBI Taxonomy" id="318434"/>
    <lineage>
        <taxon>Bacteria</taxon>
        <taxon>Bacillati</taxon>
        <taxon>Actinomycetota</taxon>
        <taxon>Actinomycetes</taxon>
        <taxon>Micrococcales</taxon>
        <taxon>Intrasporangiaceae</taxon>
        <taxon>Terrabacter</taxon>
    </lineage>
</organism>
<feature type="region of interest" description="Disordered" evidence="1">
    <location>
        <begin position="1"/>
        <end position="23"/>
    </location>
</feature>
<reference evidence="2 3" key="1">
    <citation type="journal article" date="2019" name="Int. J. Syst. Evol. Microbiol.">
        <title>The Global Catalogue of Microorganisms (GCM) 10K type strain sequencing project: providing services to taxonomists for standard genome sequencing and annotation.</title>
        <authorList>
            <consortium name="The Broad Institute Genomics Platform"/>
            <consortium name="The Broad Institute Genome Sequencing Center for Infectious Disease"/>
            <person name="Wu L."/>
            <person name="Ma J."/>
        </authorList>
    </citation>
    <scope>NUCLEOTIDE SEQUENCE [LARGE SCALE GENOMIC DNA]</scope>
    <source>
        <strain evidence="2 3">JCM 14283</strain>
    </source>
</reference>
<proteinExistence type="predicted"/>